<keyword evidence="4" id="KW-1185">Reference proteome</keyword>
<accession>A0A7W4H549</accession>
<evidence type="ECO:0008006" key="5">
    <source>
        <dbReference type="Google" id="ProtNLM"/>
    </source>
</evidence>
<evidence type="ECO:0000256" key="1">
    <source>
        <dbReference type="SAM" id="MobiDB-lite"/>
    </source>
</evidence>
<evidence type="ECO:0000313" key="4">
    <source>
        <dbReference type="Proteomes" id="UP000581189"/>
    </source>
</evidence>
<feature type="transmembrane region" description="Helical" evidence="2">
    <location>
        <begin position="12"/>
        <end position="30"/>
    </location>
</feature>
<proteinExistence type="predicted"/>
<reference evidence="3 4" key="1">
    <citation type="submission" date="2020-08" db="EMBL/GenBank/DDBJ databases">
        <authorList>
            <person name="Kim C.M."/>
        </authorList>
    </citation>
    <scope>NUCLEOTIDE SEQUENCE [LARGE SCALE GENOMIC DNA]</scope>
    <source>
        <strain evidence="3 4">SR9</strain>
    </source>
</reference>
<dbReference type="Proteomes" id="UP000581189">
    <property type="component" value="Unassembled WGS sequence"/>
</dbReference>
<keyword evidence="2" id="KW-0812">Transmembrane</keyword>
<evidence type="ECO:0000256" key="2">
    <source>
        <dbReference type="SAM" id="Phobius"/>
    </source>
</evidence>
<evidence type="ECO:0000313" key="3">
    <source>
        <dbReference type="EMBL" id="MBB1521169.1"/>
    </source>
</evidence>
<dbReference type="EMBL" id="JACJFN010000005">
    <property type="protein sequence ID" value="MBB1521169.1"/>
    <property type="molecule type" value="Genomic_DNA"/>
</dbReference>
<comment type="caution">
    <text evidence="3">The sequence shown here is derived from an EMBL/GenBank/DDBJ whole genome shotgun (WGS) entry which is preliminary data.</text>
</comment>
<name>A0A7W4H549_9GAMM</name>
<feature type="region of interest" description="Disordered" evidence="1">
    <location>
        <begin position="71"/>
        <end position="103"/>
    </location>
</feature>
<protein>
    <recommendedName>
        <fullName evidence="5">WG containing repeat-containing protein</fullName>
    </recommendedName>
</protein>
<gene>
    <name evidence="3" type="ORF">H3H45_18145</name>
</gene>
<organism evidence="3 4">
    <name type="scientific">Aquipseudomonas guryensis</name>
    <dbReference type="NCBI Taxonomy" id="2759165"/>
    <lineage>
        <taxon>Bacteria</taxon>
        <taxon>Pseudomonadati</taxon>
        <taxon>Pseudomonadota</taxon>
        <taxon>Gammaproteobacteria</taxon>
        <taxon>Pseudomonadales</taxon>
        <taxon>Pseudomonadaceae</taxon>
        <taxon>Aquipseudomonas</taxon>
    </lineage>
</organism>
<dbReference type="RefSeq" id="WP_182835109.1">
    <property type="nucleotide sequence ID" value="NZ_JACJFN010000005.1"/>
</dbReference>
<keyword evidence="2" id="KW-0472">Membrane</keyword>
<dbReference type="AlphaFoldDB" id="A0A7W4H549"/>
<keyword evidence="2" id="KW-1133">Transmembrane helix</keyword>
<sequence>MRRQKGQSMAEYLVVLGVSGSILAALTLVPCSEANSAKGCIPTMLDALHNNYAGYSAAIGDIQDYGDVEVAAPPAEDDDDDEEDNDEIPGGGDDDGDTPQPETLGKVNQIYDANGNLLGVVQGTQIYDLEGNLIGDYVFNPETGEQTAVIDGEIVTGVSVVGVVVGKDGDPLEVKAFVVNGNLVGFGYVDDGKYYDALQGEETDKVPNGAEVRDTRVVKIRDSAGKISDFGYEVDGYIYSLAKVQVANETYGSAKIPDAELVEMRLSQLTTIASWSGYSKCVARGLDWVNSELSGYPGSGDYTFAKTEKDADDNDVTTTNNAVVESPTNNVGFIDSGDLGSGGCQGRWVLQENADSWTLSGPN</sequence>
<feature type="compositionally biased region" description="Acidic residues" evidence="1">
    <location>
        <begin position="75"/>
        <end position="97"/>
    </location>
</feature>